<proteinExistence type="predicted"/>
<dbReference type="Proteomes" id="UP000239757">
    <property type="component" value="Unassembled WGS sequence"/>
</dbReference>
<gene>
    <name evidence="1" type="ORF">GOBAR_AA07551</name>
</gene>
<sequence length="76" mass="8590">MGSLLLSHCGQTRQGHQGRLKSIQFRAGRKNYMFHQIQPNGNDSKFEMVPNGVKCTPDLKHHRSALIHYKVATNSS</sequence>
<dbReference type="EMBL" id="KZ663393">
    <property type="protein sequence ID" value="PPS13095.1"/>
    <property type="molecule type" value="Genomic_DNA"/>
</dbReference>
<evidence type="ECO:0000313" key="1">
    <source>
        <dbReference type="EMBL" id="PPS13095.1"/>
    </source>
</evidence>
<accession>A0A2P5YBX7</accession>
<protein>
    <submittedName>
        <fullName evidence="1">Uncharacterized protein</fullName>
    </submittedName>
</protein>
<organism evidence="1 2">
    <name type="scientific">Gossypium barbadense</name>
    <name type="common">Sea Island cotton</name>
    <name type="synonym">Hibiscus barbadensis</name>
    <dbReference type="NCBI Taxonomy" id="3634"/>
    <lineage>
        <taxon>Eukaryota</taxon>
        <taxon>Viridiplantae</taxon>
        <taxon>Streptophyta</taxon>
        <taxon>Embryophyta</taxon>
        <taxon>Tracheophyta</taxon>
        <taxon>Spermatophyta</taxon>
        <taxon>Magnoliopsida</taxon>
        <taxon>eudicotyledons</taxon>
        <taxon>Gunneridae</taxon>
        <taxon>Pentapetalae</taxon>
        <taxon>rosids</taxon>
        <taxon>malvids</taxon>
        <taxon>Malvales</taxon>
        <taxon>Malvaceae</taxon>
        <taxon>Malvoideae</taxon>
        <taxon>Gossypium</taxon>
    </lineage>
</organism>
<dbReference type="AlphaFoldDB" id="A0A2P5YBX7"/>
<reference evidence="1 2" key="1">
    <citation type="submission" date="2015-01" db="EMBL/GenBank/DDBJ databases">
        <title>Genome of allotetraploid Gossypium barbadense reveals genomic plasticity and fiber elongation in cotton evolution.</title>
        <authorList>
            <person name="Chen X."/>
            <person name="Liu X."/>
            <person name="Zhao B."/>
            <person name="Zheng H."/>
            <person name="Hu Y."/>
            <person name="Lu G."/>
            <person name="Yang C."/>
            <person name="Chen J."/>
            <person name="Shan C."/>
            <person name="Zhang L."/>
            <person name="Zhou Y."/>
            <person name="Wang L."/>
            <person name="Guo W."/>
            <person name="Bai Y."/>
            <person name="Ruan J."/>
            <person name="Shangguan X."/>
            <person name="Mao Y."/>
            <person name="Jiang J."/>
            <person name="Zhu Y."/>
            <person name="Lei J."/>
            <person name="Kang H."/>
            <person name="Chen S."/>
            <person name="He X."/>
            <person name="Wang R."/>
            <person name="Wang Y."/>
            <person name="Chen J."/>
            <person name="Wang L."/>
            <person name="Yu S."/>
            <person name="Wang B."/>
            <person name="Wei J."/>
            <person name="Song S."/>
            <person name="Lu X."/>
            <person name="Gao Z."/>
            <person name="Gu W."/>
            <person name="Deng X."/>
            <person name="Ma D."/>
            <person name="Wang S."/>
            <person name="Liang W."/>
            <person name="Fang L."/>
            <person name="Cai C."/>
            <person name="Zhu X."/>
            <person name="Zhou B."/>
            <person name="Zhang Y."/>
            <person name="Chen Z."/>
            <person name="Xu S."/>
            <person name="Zhu R."/>
            <person name="Wang S."/>
            <person name="Zhang T."/>
            <person name="Zhao G."/>
        </authorList>
    </citation>
    <scope>NUCLEOTIDE SEQUENCE [LARGE SCALE GENOMIC DNA]</scope>
    <source>
        <strain evidence="2">cv. Xinhai21</strain>
        <tissue evidence="1">Leaf</tissue>
    </source>
</reference>
<evidence type="ECO:0000313" key="2">
    <source>
        <dbReference type="Proteomes" id="UP000239757"/>
    </source>
</evidence>
<name>A0A2P5YBX7_GOSBA</name>